<dbReference type="Pfam" id="PF01909">
    <property type="entry name" value="NTP_transf_2"/>
    <property type="match status" value="1"/>
</dbReference>
<dbReference type="GO" id="GO:0008773">
    <property type="term" value="F:[protein-PII] uridylyltransferase activity"/>
    <property type="evidence" value="ECO:0007669"/>
    <property type="project" value="UniProtKB-EC"/>
</dbReference>
<dbReference type="SUPFAM" id="SSF81593">
    <property type="entry name" value="Nucleotidyltransferase substrate binding subunit/domain"/>
    <property type="match status" value="1"/>
</dbReference>
<dbReference type="SUPFAM" id="SSF81301">
    <property type="entry name" value="Nucleotidyltransferase"/>
    <property type="match status" value="1"/>
</dbReference>
<comment type="function">
    <text evidence="7">Modifies, by uridylylation and deuridylylation, the PII regulatory proteins (GlnB and homologs), in response to the nitrogen status of the cell that GlnD senses through the glutamine level. Under low glutamine levels, catalyzes the conversion of the PII proteins and UTP to PII-UMP and PPi, while under higher glutamine levels, GlnD hydrolyzes PII-UMP to PII and UMP (deuridylylation). Thus, controls uridylylation state and activity of the PII proteins, and plays an important role in the regulation of nitrogen metabolism.</text>
</comment>
<dbReference type="PROSITE" id="PS51671">
    <property type="entry name" value="ACT"/>
    <property type="match status" value="2"/>
</dbReference>
<dbReference type="NCBIfam" id="TIGR01693">
    <property type="entry name" value="UTase_glnD"/>
    <property type="match status" value="1"/>
</dbReference>
<comment type="caution">
    <text evidence="10">The sequence shown here is derived from an EMBL/GenBank/DDBJ whole genome shotgun (WGS) entry which is preliminary data.</text>
</comment>
<dbReference type="Pfam" id="PF01842">
    <property type="entry name" value="ACT"/>
    <property type="match status" value="1"/>
</dbReference>
<comment type="catalytic activity">
    <reaction evidence="7">
        <text>[protein-PII]-L-tyrosine + UTP = [protein-PII]-uridylyl-L-tyrosine + diphosphate</text>
        <dbReference type="Rhea" id="RHEA:13673"/>
        <dbReference type="Rhea" id="RHEA-COMP:12147"/>
        <dbReference type="Rhea" id="RHEA-COMP:12148"/>
        <dbReference type="ChEBI" id="CHEBI:33019"/>
        <dbReference type="ChEBI" id="CHEBI:46398"/>
        <dbReference type="ChEBI" id="CHEBI:46858"/>
        <dbReference type="ChEBI" id="CHEBI:90602"/>
        <dbReference type="EC" id="2.7.7.59"/>
    </reaction>
</comment>
<dbReference type="CDD" id="cd00077">
    <property type="entry name" value="HDc"/>
    <property type="match status" value="1"/>
</dbReference>
<proteinExistence type="inferred from homology"/>
<feature type="region of interest" description="Uridylyltransferase" evidence="7">
    <location>
        <begin position="1"/>
        <end position="324"/>
    </location>
</feature>
<comment type="similarity">
    <text evidence="7">Belongs to the GlnD family.</text>
</comment>
<comment type="catalytic activity">
    <reaction evidence="7">
        <text>[protein-PII]-uridylyl-L-tyrosine + H2O = [protein-PII]-L-tyrosine + UMP + H(+)</text>
        <dbReference type="Rhea" id="RHEA:48600"/>
        <dbReference type="Rhea" id="RHEA-COMP:12147"/>
        <dbReference type="Rhea" id="RHEA-COMP:12148"/>
        <dbReference type="ChEBI" id="CHEBI:15377"/>
        <dbReference type="ChEBI" id="CHEBI:15378"/>
        <dbReference type="ChEBI" id="CHEBI:46858"/>
        <dbReference type="ChEBI" id="CHEBI:57865"/>
        <dbReference type="ChEBI" id="CHEBI:90602"/>
    </reaction>
</comment>
<keyword evidence="4 7" id="KW-0378">Hydrolase</keyword>
<dbReference type="EC" id="2.7.7.59" evidence="7"/>
<dbReference type="CDD" id="cd04899">
    <property type="entry name" value="ACT_ACR-UUR-like_2"/>
    <property type="match status" value="1"/>
</dbReference>
<evidence type="ECO:0000259" key="9">
    <source>
        <dbReference type="PROSITE" id="PS51831"/>
    </source>
</evidence>
<keyword evidence="11" id="KW-1185">Reference proteome</keyword>
<dbReference type="Gene3D" id="3.30.70.260">
    <property type="match status" value="1"/>
</dbReference>
<evidence type="ECO:0000256" key="4">
    <source>
        <dbReference type="ARBA" id="ARBA00022801"/>
    </source>
</evidence>
<accession>A0ABS8XX53</accession>
<dbReference type="SMART" id="SM00471">
    <property type="entry name" value="HDc"/>
    <property type="match status" value="1"/>
</dbReference>
<dbReference type="PANTHER" id="PTHR47320:SF1">
    <property type="entry name" value="BIFUNCTIONAL URIDYLYLTRANSFERASE_URIDYLYL-REMOVING ENZYME"/>
    <property type="match status" value="1"/>
</dbReference>
<protein>
    <recommendedName>
        <fullName evidence="7">Bifunctional uridylyltransferase/uridylyl-removing enzyme</fullName>
        <shortName evidence="7">UTase/UR</shortName>
    </recommendedName>
    <alternativeName>
        <fullName evidence="7">Bifunctional [protein-PII] modification enzyme</fullName>
    </alternativeName>
    <alternativeName>
        <fullName evidence="7">Bifunctional nitrogen sensor protein</fullName>
    </alternativeName>
    <domain>
        <recommendedName>
            <fullName evidence="7">[Protein-PII] uridylyltransferase</fullName>
            <shortName evidence="7">PII uridylyltransferase</shortName>
            <shortName evidence="7">UTase</shortName>
            <ecNumber evidence="7">2.7.7.59</ecNumber>
        </recommendedName>
    </domain>
    <domain>
        <recommendedName>
            <fullName evidence="7">[Protein-PII]-UMP uridylyl-removing enzyme</fullName>
            <shortName evidence="7">UR</shortName>
            <ecNumber evidence="7">3.1.4.-</ecNumber>
        </recommendedName>
    </domain>
</protein>
<feature type="domain" description="HD" evidence="9">
    <location>
        <begin position="445"/>
        <end position="567"/>
    </location>
</feature>
<dbReference type="PROSITE" id="PS51831">
    <property type="entry name" value="HD"/>
    <property type="match status" value="1"/>
</dbReference>
<dbReference type="EC" id="3.1.4.-" evidence="7"/>
<evidence type="ECO:0000256" key="6">
    <source>
        <dbReference type="ARBA" id="ARBA00023268"/>
    </source>
</evidence>
<dbReference type="Proteomes" id="UP001200741">
    <property type="component" value="Unassembled WGS sequence"/>
</dbReference>
<dbReference type="InterPro" id="IPR002934">
    <property type="entry name" value="Polymerase_NTP_transf_dom"/>
</dbReference>
<keyword evidence="1 7" id="KW-0808">Transferase</keyword>
<keyword evidence="3" id="KW-0677">Repeat</keyword>
<dbReference type="EMBL" id="JAJTWU010000004">
    <property type="protein sequence ID" value="MCE4555361.1"/>
    <property type="molecule type" value="Genomic_DNA"/>
</dbReference>
<dbReference type="InterPro" id="IPR003607">
    <property type="entry name" value="HD/PDEase_dom"/>
</dbReference>
<keyword evidence="5 7" id="KW-0460">Magnesium</keyword>
<evidence type="ECO:0000256" key="3">
    <source>
        <dbReference type="ARBA" id="ARBA00022737"/>
    </source>
</evidence>
<keyword evidence="6 7" id="KW-0511">Multifunctional enzyme</keyword>
<gene>
    <name evidence="7" type="primary">glnD</name>
    <name evidence="10" type="ORF">LXT13_13155</name>
</gene>
<dbReference type="PIRSF" id="PIRSF006288">
    <property type="entry name" value="PII_uridyltransf"/>
    <property type="match status" value="1"/>
</dbReference>
<feature type="domain" description="ACT" evidence="8">
    <location>
        <begin position="792"/>
        <end position="862"/>
    </location>
</feature>
<comment type="activity regulation">
    <text evidence="7">Uridylyltransferase (UTase) activity is inhibited by glutamine, while glutamine activates uridylyl-removing (UR) activity.</text>
</comment>
<dbReference type="InterPro" id="IPR002912">
    <property type="entry name" value="ACT_dom"/>
</dbReference>
<feature type="region of interest" description="Uridylyl-removing" evidence="7">
    <location>
        <begin position="325"/>
        <end position="683"/>
    </location>
</feature>
<name>A0ABS8XX53_9BURK</name>
<dbReference type="InterPro" id="IPR013546">
    <property type="entry name" value="PII_UdlTrfase/GS_AdlTrfase"/>
</dbReference>
<dbReference type="Gene3D" id="1.10.3210.10">
    <property type="entry name" value="Hypothetical protein af1432"/>
    <property type="match status" value="1"/>
</dbReference>
<dbReference type="InterPro" id="IPR006674">
    <property type="entry name" value="HD_domain"/>
</dbReference>
<dbReference type="Pfam" id="PF01966">
    <property type="entry name" value="HD"/>
    <property type="match status" value="1"/>
</dbReference>
<dbReference type="InterPro" id="IPR045865">
    <property type="entry name" value="ACT-like_dom_sf"/>
</dbReference>
<dbReference type="NCBIfam" id="NF002837">
    <property type="entry name" value="PRK03059.1"/>
    <property type="match status" value="1"/>
</dbReference>
<evidence type="ECO:0000256" key="5">
    <source>
        <dbReference type="ARBA" id="ARBA00022842"/>
    </source>
</evidence>
<sequence>MATLADLRQQFKSGKQALIDGFLAERPTVASAQRLLRRLARHVDDTLRMLWGQAGMPDGSCLAAVGGYGRGELFPHSDVDVLVLLPDGVEAYRPGPAKTAIEGFITSCWDLGLEIGSSVRTLGECLSESAGDVTIQTALLEARPLAGDVKLFRQMSRRFMEAMDARAFFRAKTLEAVQRHTKFDDTPYALEPNCKESPGGLRDLQMLIWIARASGFGKTWKTLAQRGLITPFESRQLQRNEGQLTLIRARLHAVAGRREDRLVFDLQTAVAQSFGFQATGSQRVSEVLMRRYYWAAKAVTQLHQILLLNLEEQINGSEHSQLRPIEGQIEFKDRGRMLEVATDDLYLQDPHAILRTFYVYQTTPGIKGLSASTLRALYNARGLMDANWRRDPVNRATFMAMLRAPEGHTHAFRLMNQTSVLGRYLWVFRAIVGQMQHDLFHVYTVDQHILMVLRNVRRFFIPEHVHEYPFCSQLAAQFDTPELLYIAALFHDVAKGRGGDHSELGADEVRRFCRQHGMSADDTTTCVFLVEHHLTMSRVAQKEDLSDPEVIAAFAAKVGDVRRLTALYLLTVADIRGTSPKVWNAWKGKLLEDLYRITLRALGGARLNVDAEIEARKQEARQDLALHSQLPGTEEPLWATLAVSYFARHDGAELAWHARSLWRHVETQVPVVRARPSPIGEGLQVLVYSPDQTDLFARICGYFDSAGFSILDAKVHTTRKGYALDTFQVIRPEADVHHRDLVPLVEQKLAAALQTGGALPEPRRGRLSRRVKSFPYTPRISLRPDERATAWLLTISTSDRAGLLYAIARVLARHGINLQLAKISTLGERVEDTFLVDGPALQQNKAQLQIESELLDAVSLPA</sequence>
<dbReference type="RefSeq" id="WP_233372372.1">
    <property type="nucleotide sequence ID" value="NZ_JAJTWU010000004.1"/>
</dbReference>
<comment type="cofactor">
    <cofactor evidence="7">
        <name>Mg(2+)</name>
        <dbReference type="ChEBI" id="CHEBI:18420"/>
    </cofactor>
</comment>
<evidence type="ECO:0000313" key="11">
    <source>
        <dbReference type="Proteomes" id="UP001200741"/>
    </source>
</evidence>
<dbReference type="CDD" id="cd05401">
    <property type="entry name" value="NT_GlnE_GlnD_like"/>
    <property type="match status" value="1"/>
</dbReference>
<dbReference type="PANTHER" id="PTHR47320">
    <property type="entry name" value="BIFUNCTIONAL URIDYLYLTRANSFERASE/URIDYLYL-REMOVING ENZYME"/>
    <property type="match status" value="1"/>
</dbReference>
<dbReference type="InterPro" id="IPR010043">
    <property type="entry name" value="UTase/UR"/>
</dbReference>
<dbReference type="SUPFAM" id="SSF109604">
    <property type="entry name" value="HD-domain/PDEase-like"/>
    <property type="match status" value="1"/>
</dbReference>
<keyword evidence="2 7" id="KW-0548">Nucleotidyltransferase</keyword>
<dbReference type="CDD" id="cd04900">
    <property type="entry name" value="ACT_UUR-like_1"/>
    <property type="match status" value="1"/>
</dbReference>
<feature type="domain" description="ACT" evidence="8">
    <location>
        <begin position="684"/>
        <end position="766"/>
    </location>
</feature>
<evidence type="ECO:0000256" key="7">
    <source>
        <dbReference type="HAMAP-Rule" id="MF_00277"/>
    </source>
</evidence>
<evidence type="ECO:0000313" key="10">
    <source>
        <dbReference type="EMBL" id="MCE4555361.1"/>
    </source>
</evidence>
<comment type="domain">
    <text evidence="7">Has four distinct domains: an N-terminal nucleotidyltransferase (NT) domain responsible for UTase activity, a central HD domain that encodes UR activity, and two C-terminal ACT domains that seem to have a role in glutamine sensing.</text>
</comment>
<evidence type="ECO:0000259" key="8">
    <source>
        <dbReference type="PROSITE" id="PS51671"/>
    </source>
</evidence>
<dbReference type="HAMAP" id="MF_00277">
    <property type="entry name" value="PII_uridylyl_transf"/>
    <property type="match status" value="1"/>
</dbReference>
<reference evidence="10 11" key="1">
    <citation type="submission" date="2021-12" db="EMBL/GenBank/DDBJ databases">
        <title>Genome seq of P8.</title>
        <authorList>
            <person name="Seo T."/>
        </authorList>
    </citation>
    <scope>NUCLEOTIDE SEQUENCE [LARGE SCALE GENOMIC DNA]</scope>
    <source>
        <strain evidence="10 11">P8</strain>
    </source>
</reference>
<dbReference type="Pfam" id="PF08335">
    <property type="entry name" value="GlnD_UR_UTase"/>
    <property type="match status" value="1"/>
</dbReference>
<evidence type="ECO:0000256" key="1">
    <source>
        <dbReference type="ARBA" id="ARBA00022679"/>
    </source>
</evidence>
<dbReference type="SUPFAM" id="SSF55021">
    <property type="entry name" value="ACT-like"/>
    <property type="match status" value="2"/>
</dbReference>
<evidence type="ECO:0000256" key="2">
    <source>
        <dbReference type="ARBA" id="ARBA00022695"/>
    </source>
</evidence>
<organism evidence="10 11">
    <name type="scientific">Pelomonas cellulosilytica</name>
    <dbReference type="NCBI Taxonomy" id="2906762"/>
    <lineage>
        <taxon>Bacteria</taxon>
        <taxon>Pseudomonadati</taxon>
        <taxon>Pseudomonadota</taxon>
        <taxon>Betaproteobacteria</taxon>
        <taxon>Burkholderiales</taxon>
        <taxon>Sphaerotilaceae</taxon>
        <taxon>Roseateles</taxon>
    </lineage>
</organism>
<dbReference type="InterPro" id="IPR043519">
    <property type="entry name" value="NT_sf"/>
</dbReference>